<gene>
    <name evidence="2" type="ORF">I306_06450</name>
</gene>
<protein>
    <recommendedName>
        <fullName evidence="4">BZIP domain-containing protein</fullName>
    </recommendedName>
</protein>
<dbReference type="EMBL" id="KN848788">
    <property type="protein sequence ID" value="KIR76538.1"/>
    <property type="molecule type" value="Genomic_DNA"/>
</dbReference>
<proteinExistence type="predicted"/>
<dbReference type="Proteomes" id="UP000054272">
    <property type="component" value="Unassembled WGS sequence"/>
</dbReference>
<feature type="region of interest" description="Disordered" evidence="1">
    <location>
        <begin position="1"/>
        <end position="50"/>
    </location>
</feature>
<evidence type="ECO:0000313" key="2">
    <source>
        <dbReference type="EMBL" id="KIR76538.1"/>
    </source>
</evidence>
<feature type="compositionally biased region" description="Polar residues" evidence="1">
    <location>
        <begin position="8"/>
        <end position="33"/>
    </location>
</feature>
<evidence type="ECO:0000256" key="1">
    <source>
        <dbReference type="SAM" id="MobiDB-lite"/>
    </source>
</evidence>
<evidence type="ECO:0000313" key="3">
    <source>
        <dbReference type="Proteomes" id="UP000054272"/>
    </source>
</evidence>
<name>A0ABR5BLW3_9TREE</name>
<accession>A0ABR5BLW3</accession>
<evidence type="ECO:0008006" key="4">
    <source>
        <dbReference type="Google" id="ProtNLM"/>
    </source>
</evidence>
<reference evidence="2 3" key="1">
    <citation type="submission" date="2015-01" db="EMBL/GenBank/DDBJ databases">
        <title>The Genome Sequence of Cryptococcus gattii EJB2.</title>
        <authorList>
            <consortium name="The Broad Institute Genomics Platform"/>
            <person name="Cuomo C."/>
            <person name="Litvintseva A."/>
            <person name="Chen Y."/>
            <person name="Heitman J."/>
            <person name="Sun S."/>
            <person name="Springer D."/>
            <person name="Dromer F."/>
            <person name="Young S."/>
            <person name="Zeng Q."/>
            <person name="Gargeya S."/>
            <person name="Abouelleil A."/>
            <person name="Alvarado L."/>
            <person name="Chapman S.B."/>
            <person name="Gainer-Dewar J."/>
            <person name="Goldberg J."/>
            <person name="Griggs A."/>
            <person name="Gujja S."/>
            <person name="Hansen M."/>
            <person name="Howarth C."/>
            <person name="Imamovic A."/>
            <person name="Larimer J."/>
            <person name="Murphy C."/>
            <person name="Naylor J."/>
            <person name="Pearson M."/>
            <person name="Priest M."/>
            <person name="Roberts A."/>
            <person name="Saif S."/>
            <person name="Shea T."/>
            <person name="Sykes S."/>
            <person name="Wortman J."/>
            <person name="Nusbaum C."/>
            <person name="Birren B."/>
        </authorList>
    </citation>
    <scope>NUCLEOTIDE SEQUENCE [LARGE SCALE GENOMIC DNA]</scope>
    <source>
        <strain evidence="2 3">EJB2</strain>
    </source>
</reference>
<keyword evidence="3" id="KW-1185">Reference proteome</keyword>
<organism evidence="2 3">
    <name type="scientific">Cryptococcus gattii EJB2</name>
    <dbReference type="NCBI Taxonomy" id="1296103"/>
    <lineage>
        <taxon>Eukaryota</taxon>
        <taxon>Fungi</taxon>
        <taxon>Dikarya</taxon>
        <taxon>Basidiomycota</taxon>
        <taxon>Agaricomycotina</taxon>
        <taxon>Tremellomycetes</taxon>
        <taxon>Tremellales</taxon>
        <taxon>Cryptococcaceae</taxon>
        <taxon>Cryptococcus</taxon>
        <taxon>Cryptococcus gattii species complex</taxon>
    </lineage>
</organism>
<feature type="compositionally biased region" description="Basic and acidic residues" evidence="1">
    <location>
        <begin position="35"/>
        <end position="47"/>
    </location>
</feature>
<sequence length="349" mass="40041">MASVHPSPCQQQGDRLSTSIPPQPRLTKSQPNLQLDDRSTPGNEKDPMGASAHCQFVSLEEDKEIWQERCMILVRERHRRHQYIEKLKKKVNTLEYQQNHYIRMCATDDISELKVLRNELQMLLEGIKIEKGGNEAVLRQAANFTTSSPLKAVHRREDRSPNRLVRPFSTTFSSIKHEADYLADQLIPPRRTRSMDPEFAERPSITEGKETRIDSWRRLSAVPELVCSHDDTQAIFFSANFHEPERPLESRRHDGPLDNRGPNATPLSAVFASHPSSNHLAVGHSGSQRIVHIEEVGVDVFDEENGSEDFPIWSLRRKRHEARGSKLLSKISFPWRRSSYYGLRGDIAR</sequence>